<dbReference type="AlphaFoldDB" id="A0A653N193"/>
<reference evidence="1 2" key="1">
    <citation type="submission" date="2019-10" db="EMBL/GenBank/DDBJ databases">
        <authorList>
            <person name="Karimi E."/>
        </authorList>
    </citation>
    <scope>NUCLEOTIDE SEQUENCE [LARGE SCALE GENOMIC DNA]</scope>
    <source>
        <strain evidence="1">Maribacter sp. 151</strain>
    </source>
</reference>
<name>A0A653N193_9FLAO</name>
<gene>
    <name evidence="1" type="ORF">MARI151_10540</name>
</gene>
<evidence type="ECO:0000313" key="1">
    <source>
        <dbReference type="EMBL" id="VXB11172.1"/>
    </source>
</evidence>
<dbReference type="Proteomes" id="UP000430202">
    <property type="component" value="Unassembled WGS sequence"/>
</dbReference>
<protein>
    <submittedName>
        <fullName evidence="1">Uncharacterized protein</fullName>
    </submittedName>
</protein>
<dbReference type="EMBL" id="CABWLR010000001">
    <property type="protein sequence ID" value="VXB11172.1"/>
    <property type="molecule type" value="Genomic_DNA"/>
</dbReference>
<keyword evidence="2" id="KW-1185">Reference proteome</keyword>
<proteinExistence type="predicted"/>
<sequence length="49" mass="5954">MGSYQPTTYSIYIFRKRIINNQFYNLAFKHIRFNVSIWMSILKKICASF</sequence>
<evidence type="ECO:0000313" key="2">
    <source>
        <dbReference type="Proteomes" id="UP000430202"/>
    </source>
</evidence>
<organism evidence="1 2">
    <name type="scientific">Maribacter litoralis</name>
    <dbReference type="NCBI Taxonomy" id="2059726"/>
    <lineage>
        <taxon>Bacteria</taxon>
        <taxon>Pseudomonadati</taxon>
        <taxon>Bacteroidota</taxon>
        <taxon>Flavobacteriia</taxon>
        <taxon>Flavobacteriales</taxon>
        <taxon>Flavobacteriaceae</taxon>
        <taxon>Maribacter</taxon>
    </lineage>
</organism>
<accession>A0A653N193</accession>